<reference evidence="2" key="1">
    <citation type="journal article" date="2023" name="Mol. Phylogenet. Evol.">
        <title>Genome-scale phylogeny and comparative genomics of the fungal order Sordariales.</title>
        <authorList>
            <person name="Hensen N."/>
            <person name="Bonometti L."/>
            <person name="Westerberg I."/>
            <person name="Brannstrom I.O."/>
            <person name="Guillou S."/>
            <person name="Cros-Aarteil S."/>
            <person name="Calhoun S."/>
            <person name="Haridas S."/>
            <person name="Kuo A."/>
            <person name="Mondo S."/>
            <person name="Pangilinan J."/>
            <person name="Riley R."/>
            <person name="LaButti K."/>
            <person name="Andreopoulos B."/>
            <person name="Lipzen A."/>
            <person name="Chen C."/>
            <person name="Yan M."/>
            <person name="Daum C."/>
            <person name="Ng V."/>
            <person name="Clum A."/>
            <person name="Steindorff A."/>
            <person name="Ohm R.A."/>
            <person name="Martin F."/>
            <person name="Silar P."/>
            <person name="Natvig D.O."/>
            <person name="Lalanne C."/>
            <person name="Gautier V."/>
            <person name="Ament-Velasquez S.L."/>
            <person name="Kruys A."/>
            <person name="Hutchinson M.I."/>
            <person name="Powell A.J."/>
            <person name="Barry K."/>
            <person name="Miller A.N."/>
            <person name="Grigoriev I.V."/>
            <person name="Debuchy R."/>
            <person name="Gladieux P."/>
            <person name="Hiltunen Thoren M."/>
            <person name="Johannesson H."/>
        </authorList>
    </citation>
    <scope>NUCLEOTIDE SEQUENCE</scope>
    <source>
        <strain evidence="2">SMH4131-1</strain>
    </source>
</reference>
<comment type="caution">
    <text evidence="2">The sequence shown here is derived from an EMBL/GenBank/DDBJ whole genome shotgun (WGS) entry which is preliminary data.</text>
</comment>
<name>A0AAE0I2P7_9PEZI</name>
<evidence type="ECO:0000313" key="3">
    <source>
        <dbReference type="Proteomes" id="UP001286456"/>
    </source>
</evidence>
<feature type="chain" id="PRO_5042236422" description="Secreted protein" evidence="1">
    <location>
        <begin position="22"/>
        <end position="94"/>
    </location>
</feature>
<dbReference type="Proteomes" id="UP001286456">
    <property type="component" value="Unassembled WGS sequence"/>
</dbReference>
<organism evidence="2 3">
    <name type="scientific">Cercophora scortea</name>
    <dbReference type="NCBI Taxonomy" id="314031"/>
    <lineage>
        <taxon>Eukaryota</taxon>
        <taxon>Fungi</taxon>
        <taxon>Dikarya</taxon>
        <taxon>Ascomycota</taxon>
        <taxon>Pezizomycotina</taxon>
        <taxon>Sordariomycetes</taxon>
        <taxon>Sordariomycetidae</taxon>
        <taxon>Sordariales</taxon>
        <taxon>Lasiosphaeriaceae</taxon>
        <taxon>Cercophora</taxon>
    </lineage>
</organism>
<dbReference type="EMBL" id="JAUEPO010000007">
    <property type="protein sequence ID" value="KAK3317290.1"/>
    <property type="molecule type" value="Genomic_DNA"/>
</dbReference>
<sequence>MHRLLLNIVRFLQLLVVVTKSLRIAVDGVFASGWWRGLSIRSPWISSDPTSEYLLLKHKDPSTFKRDDEQNPSHALSQLIKGKGLYSLCPSGPV</sequence>
<accession>A0AAE0I2P7</accession>
<reference evidence="2" key="2">
    <citation type="submission" date="2023-06" db="EMBL/GenBank/DDBJ databases">
        <authorList>
            <consortium name="Lawrence Berkeley National Laboratory"/>
            <person name="Haridas S."/>
            <person name="Hensen N."/>
            <person name="Bonometti L."/>
            <person name="Westerberg I."/>
            <person name="Brannstrom I.O."/>
            <person name="Guillou S."/>
            <person name="Cros-Aarteil S."/>
            <person name="Calhoun S."/>
            <person name="Kuo A."/>
            <person name="Mondo S."/>
            <person name="Pangilinan J."/>
            <person name="Riley R."/>
            <person name="Labutti K."/>
            <person name="Andreopoulos B."/>
            <person name="Lipzen A."/>
            <person name="Chen C."/>
            <person name="Yanf M."/>
            <person name="Daum C."/>
            <person name="Ng V."/>
            <person name="Clum A."/>
            <person name="Steindorff A."/>
            <person name="Ohm R."/>
            <person name="Martin F."/>
            <person name="Silar P."/>
            <person name="Natvig D."/>
            <person name="Lalanne C."/>
            <person name="Gautier V."/>
            <person name="Ament-Velasquez S.L."/>
            <person name="Kruys A."/>
            <person name="Hutchinson M.I."/>
            <person name="Powell A.J."/>
            <person name="Barry K."/>
            <person name="Miller A.N."/>
            <person name="Grigoriev I.V."/>
            <person name="Debuchy R."/>
            <person name="Gladieux P."/>
            <person name="Thoren M.H."/>
            <person name="Johannesson H."/>
        </authorList>
    </citation>
    <scope>NUCLEOTIDE SEQUENCE</scope>
    <source>
        <strain evidence="2">SMH4131-1</strain>
    </source>
</reference>
<feature type="signal peptide" evidence="1">
    <location>
        <begin position="1"/>
        <end position="21"/>
    </location>
</feature>
<keyword evidence="3" id="KW-1185">Reference proteome</keyword>
<evidence type="ECO:0000313" key="2">
    <source>
        <dbReference type="EMBL" id="KAK3317290.1"/>
    </source>
</evidence>
<keyword evidence="1" id="KW-0732">Signal</keyword>
<evidence type="ECO:0008006" key="4">
    <source>
        <dbReference type="Google" id="ProtNLM"/>
    </source>
</evidence>
<protein>
    <recommendedName>
        <fullName evidence="4">Secreted protein</fullName>
    </recommendedName>
</protein>
<evidence type="ECO:0000256" key="1">
    <source>
        <dbReference type="SAM" id="SignalP"/>
    </source>
</evidence>
<gene>
    <name evidence="2" type="ORF">B0T19DRAFT_289068</name>
</gene>
<dbReference type="AlphaFoldDB" id="A0AAE0I2P7"/>
<proteinExistence type="predicted"/>